<dbReference type="EMBL" id="GG658170">
    <property type="protein sequence ID" value="EEO29741.1"/>
    <property type="molecule type" value="Genomic_DNA"/>
</dbReference>
<evidence type="ECO:0000313" key="2">
    <source>
        <dbReference type="Proteomes" id="UP000005089"/>
    </source>
</evidence>
<sequence length="273" mass="29475">MNWIADVARNAMPNPVTHSRQDYQPTYQAILGHPASQKLAEAAAEPIKTDVNGKEKYQIVSDAFLNEYITEPAKLGMALVSLADHALATANGGKPINPSITKNVDENLFDFIKKSETWLKNSVTIEKLNKSIVAGDDAKTVENLTRFGYEVLGEKGPYAAVSIPGASLMAGAAMTGAGMTAFKMVKDFSINLAEANASIVKEKGTHDWELAFKIASIKAVGGKAIDGQMKGLIKTAGKGGVFIEQLGDALKKRFNSMVDGWMLNENKNQNERK</sequence>
<organism evidence="1 2">
    <name type="scientific">Oxalobacter formigenes OXCC13</name>
    <dbReference type="NCBI Taxonomy" id="556269"/>
    <lineage>
        <taxon>Bacteria</taxon>
        <taxon>Pseudomonadati</taxon>
        <taxon>Pseudomonadota</taxon>
        <taxon>Betaproteobacteria</taxon>
        <taxon>Burkholderiales</taxon>
        <taxon>Oxalobacteraceae</taxon>
        <taxon>Oxalobacter</taxon>
    </lineage>
</organism>
<dbReference type="RefSeq" id="WP_005880454.1">
    <property type="nucleotide sequence ID" value="NZ_CP019430.1"/>
</dbReference>
<dbReference type="Proteomes" id="UP000005089">
    <property type="component" value="Unassembled WGS sequence"/>
</dbReference>
<evidence type="ECO:0000313" key="1">
    <source>
        <dbReference type="EMBL" id="EEO29741.1"/>
    </source>
</evidence>
<proteinExistence type="predicted"/>
<gene>
    <name evidence="1" type="ORF">OFBG_00769</name>
</gene>
<dbReference type="AlphaFoldDB" id="C3X965"/>
<name>C3X965_OXAFO</name>
<dbReference type="HOGENOM" id="CLU_1018790_0_0_4"/>
<dbReference type="GeneID" id="77135322"/>
<reference evidence="1 2" key="1">
    <citation type="submission" date="2009-02" db="EMBL/GenBank/DDBJ databases">
        <title>The Genome Sequence of Oxalobacter formigenes OXCC13.</title>
        <authorList>
            <consortium name="The Broad Institute Genome Sequencing Platform"/>
            <person name="Ward D."/>
            <person name="Young S.K."/>
            <person name="Kodira C.D."/>
            <person name="Zeng Q."/>
            <person name="Koehrsen M."/>
            <person name="Alvarado L."/>
            <person name="Berlin A."/>
            <person name="Borenstein D."/>
            <person name="Chen Z."/>
            <person name="Engels R."/>
            <person name="Freedman E."/>
            <person name="Gellesch M."/>
            <person name="Goldberg J."/>
            <person name="Griggs A."/>
            <person name="Gujja S."/>
            <person name="Heiman D."/>
            <person name="Hepburn T."/>
            <person name="Howarth C."/>
            <person name="Jen D."/>
            <person name="Larson L."/>
            <person name="Lewis B."/>
            <person name="Mehta T."/>
            <person name="Park D."/>
            <person name="Pearson M."/>
            <person name="Roberts A."/>
            <person name="Saif S."/>
            <person name="Shea T."/>
            <person name="Shenoy N."/>
            <person name="Sisk P."/>
            <person name="Stolte C."/>
            <person name="Sykes S."/>
            <person name="Walk T."/>
            <person name="White J."/>
            <person name="Yandava C."/>
            <person name="Allison M.J."/>
            <person name="Lander E."/>
            <person name="Nusbaum C."/>
            <person name="Galagan J."/>
            <person name="Birren B."/>
        </authorList>
    </citation>
    <scope>NUCLEOTIDE SEQUENCE [LARGE SCALE GENOMIC DNA]</scope>
    <source>
        <strain evidence="1 2">OXCC13</strain>
    </source>
</reference>
<dbReference type="STRING" id="847.BRW83_1452"/>
<accession>C3X965</accession>
<protein>
    <submittedName>
        <fullName evidence="1">Uncharacterized protein</fullName>
    </submittedName>
</protein>
<keyword evidence="2" id="KW-1185">Reference proteome</keyword>